<dbReference type="Pfam" id="PF22478">
    <property type="entry name" value="DUF6982"/>
    <property type="match status" value="1"/>
</dbReference>
<dbReference type="AlphaFoldDB" id="A0A9J7BLC1"/>
<dbReference type="RefSeq" id="WP_260792770.1">
    <property type="nucleotide sequence ID" value="NZ_CP093313.1"/>
</dbReference>
<evidence type="ECO:0000313" key="2">
    <source>
        <dbReference type="Proteomes" id="UP001059380"/>
    </source>
</evidence>
<dbReference type="InterPro" id="IPR054251">
    <property type="entry name" value="DUF6982"/>
</dbReference>
<dbReference type="EMBL" id="CP093313">
    <property type="protein sequence ID" value="UWZ83435.1"/>
    <property type="molecule type" value="Genomic_DNA"/>
</dbReference>
<reference evidence="1" key="1">
    <citation type="submission" date="2021-04" db="EMBL/GenBank/DDBJ databases">
        <title>Phylogenetic analysis of Acidobacteriaceae.</title>
        <authorList>
            <person name="Qiu L."/>
            <person name="Zhang Q."/>
        </authorList>
    </citation>
    <scope>NUCLEOTIDE SEQUENCE</scope>
    <source>
        <strain evidence="1">DSM 25168</strain>
    </source>
</reference>
<dbReference type="Proteomes" id="UP001059380">
    <property type="component" value="Chromosome"/>
</dbReference>
<organism evidence="1 2">
    <name type="scientific">Occallatibacter riparius</name>
    <dbReference type="NCBI Taxonomy" id="1002689"/>
    <lineage>
        <taxon>Bacteria</taxon>
        <taxon>Pseudomonadati</taxon>
        <taxon>Acidobacteriota</taxon>
        <taxon>Terriglobia</taxon>
        <taxon>Terriglobales</taxon>
        <taxon>Acidobacteriaceae</taxon>
        <taxon>Occallatibacter</taxon>
    </lineage>
</organism>
<proteinExistence type="predicted"/>
<gene>
    <name evidence="1" type="ORF">MOP44_23065</name>
</gene>
<accession>A0A9J7BLC1</accession>
<evidence type="ECO:0000313" key="1">
    <source>
        <dbReference type="EMBL" id="UWZ83435.1"/>
    </source>
</evidence>
<dbReference type="KEGG" id="orp:MOP44_23065"/>
<protein>
    <submittedName>
        <fullName evidence="1">Uncharacterized protein</fullName>
    </submittedName>
</protein>
<sequence>MASQRKPVIVRKFSRDWVAGYASMSFGQGGPELEILDLAGKVVWIRWETVKWLCYVRELSTATPGETNPERLNTKRFAVRPRTAGLWIRMTLNDGDELEGLAANDKSLVEGAGLLLTPPDQRSNTQRIFVPRQAIQTMEVLSLIGAAKRRPVAADQPELFTPDI</sequence>
<name>A0A9J7BLC1_9BACT</name>
<keyword evidence="2" id="KW-1185">Reference proteome</keyword>